<evidence type="ECO:0000256" key="1">
    <source>
        <dbReference type="SAM" id="MobiDB-lite"/>
    </source>
</evidence>
<protein>
    <submittedName>
        <fullName evidence="3">Uncharacterized protein</fullName>
    </submittedName>
</protein>
<sequence>MTSLDELRRTLEQGADRAPDATGLVEQARAGAARLRRRNRMRAIAAAVVAVVLAVSVPSFVRLRTAEPPPNPAGPLTYYRQPYELTLKLAPSKAHFAMVYGTQGTTQFVIARPIGNPKNDSGGSIAAYDPGTFDPTRLRRGEPVTVQGRPAFWVEHLEEPAPASSGPGGGQEYRVGAAVGWQDPSGVWVTVSEGFDRASTLRLAESVRLTSPRTVRSPVRFGWVPQNLPVSYADARDVAEHGVEAHIGFGRPERSNGRSGPFFMIPYDTPLSVMTSSMDGIMTAWGEDYAKRPMRVINGYKTWYFEGTEDSYIRRNSSQMMIEAGSCGVTVVVHDRDKISYAELERMVQNMTFHGCENADGWQPAVGP</sequence>
<evidence type="ECO:0000256" key="2">
    <source>
        <dbReference type="SAM" id="Phobius"/>
    </source>
</evidence>
<dbReference type="RefSeq" id="WP_184951730.1">
    <property type="nucleotide sequence ID" value="NZ_BOMC01000083.1"/>
</dbReference>
<dbReference type="AlphaFoldDB" id="A0A7W7G2D3"/>
<gene>
    <name evidence="3" type="ORF">BKA14_003218</name>
</gene>
<proteinExistence type="predicted"/>
<accession>A0A7W7G2D3</accession>
<dbReference type="Proteomes" id="UP000542742">
    <property type="component" value="Unassembled WGS sequence"/>
</dbReference>
<keyword evidence="2" id="KW-0812">Transmembrane</keyword>
<name>A0A7W7G2D3_9ACTN</name>
<feature type="region of interest" description="Disordered" evidence="1">
    <location>
        <begin position="1"/>
        <end position="23"/>
    </location>
</feature>
<keyword evidence="2" id="KW-1133">Transmembrane helix</keyword>
<evidence type="ECO:0000313" key="4">
    <source>
        <dbReference type="Proteomes" id="UP000542742"/>
    </source>
</evidence>
<keyword evidence="4" id="KW-1185">Reference proteome</keyword>
<reference evidence="3 4" key="1">
    <citation type="submission" date="2020-08" db="EMBL/GenBank/DDBJ databases">
        <title>Sequencing the genomes of 1000 actinobacteria strains.</title>
        <authorList>
            <person name="Klenk H.-P."/>
        </authorList>
    </citation>
    <scope>NUCLEOTIDE SEQUENCE [LARGE SCALE GENOMIC DNA]</scope>
    <source>
        <strain evidence="3 4">DSM 45518</strain>
    </source>
</reference>
<comment type="caution">
    <text evidence="3">The sequence shown here is derived from an EMBL/GenBank/DDBJ whole genome shotgun (WGS) entry which is preliminary data.</text>
</comment>
<feature type="compositionally biased region" description="Basic and acidic residues" evidence="1">
    <location>
        <begin position="1"/>
        <end position="19"/>
    </location>
</feature>
<evidence type="ECO:0000313" key="3">
    <source>
        <dbReference type="EMBL" id="MBB4693070.1"/>
    </source>
</evidence>
<feature type="transmembrane region" description="Helical" evidence="2">
    <location>
        <begin position="43"/>
        <end position="61"/>
    </location>
</feature>
<dbReference type="EMBL" id="JACHMF010000001">
    <property type="protein sequence ID" value="MBB4693070.1"/>
    <property type="molecule type" value="Genomic_DNA"/>
</dbReference>
<keyword evidence="2" id="KW-0472">Membrane</keyword>
<organism evidence="3 4">
    <name type="scientific">Paractinoplanes abujensis</name>
    <dbReference type="NCBI Taxonomy" id="882441"/>
    <lineage>
        <taxon>Bacteria</taxon>
        <taxon>Bacillati</taxon>
        <taxon>Actinomycetota</taxon>
        <taxon>Actinomycetes</taxon>
        <taxon>Micromonosporales</taxon>
        <taxon>Micromonosporaceae</taxon>
        <taxon>Paractinoplanes</taxon>
    </lineage>
</organism>